<dbReference type="PANTHER" id="PTHR11941">
    <property type="entry name" value="ENOYL-COA HYDRATASE-RELATED"/>
    <property type="match status" value="1"/>
</dbReference>
<dbReference type="Gene3D" id="1.10.12.10">
    <property type="entry name" value="Lyase 2-enoyl-coa Hydratase, Chain A, domain 2"/>
    <property type="match status" value="1"/>
</dbReference>
<evidence type="ECO:0000256" key="1">
    <source>
        <dbReference type="ARBA" id="ARBA00005086"/>
    </source>
</evidence>
<dbReference type="EC" id="4.2.1.150" evidence="6"/>
<evidence type="ECO:0000313" key="7">
    <source>
        <dbReference type="EMBL" id="VYT46659.1"/>
    </source>
</evidence>
<dbReference type="AlphaFoldDB" id="A0A6N2WXN9"/>
<evidence type="ECO:0000256" key="5">
    <source>
        <dbReference type="ARBA" id="ARBA00050624"/>
    </source>
</evidence>
<gene>
    <name evidence="7" type="primary">echA8_1</name>
    <name evidence="7" type="ORF">CBLFYP116_04121</name>
</gene>
<dbReference type="InterPro" id="IPR014748">
    <property type="entry name" value="Enoyl-CoA_hydra_C"/>
</dbReference>
<evidence type="ECO:0000256" key="4">
    <source>
        <dbReference type="ARBA" id="ARBA00023239"/>
    </source>
</evidence>
<accession>A0A6N2WXN9</accession>
<dbReference type="Pfam" id="PF00378">
    <property type="entry name" value="ECH_1"/>
    <property type="match status" value="1"/>
</dbReference>
<dbReference type="FunFam" id="3.90.226.10:FF:000009">
    <property type="entry name" value="Carnitinyl-CoA dehydratase"/>
    <property type="match status" value="1"/>
</dbReference>
<evidence type="ECO:0000256" key="6">
    <source>
        <dbReference type="ARBA" id="ARBA00067035"/>
    </source>
</evidence>
<reference evidence="7" key="1">
    <citation type="submission" date="2019-11" db="EMBL/GenBank/DDBJ databases">
        <authorList>
            <person name="Feng L."/>
        </authorList>
    </citation>
    <scope>NUCLEOTIDE SEQUENCE</scope>
    <source>
        <strain evidence="7">CbolteaeLFYP116</strain>
    </source>
</reference>
<dbReference type="EMBL" id="CACRTF010000017">
    <property type="protein sequence ID" value="VYT46659.1"/>
    <property type="molecule type" value="Genomic_DNA"/>
</dbReference>
<evidence type="ECO:0000256" key="3">
    <source>
        <dbReference type="ARBA" id="ARBA00011881"/>
    </source>
</evidence>
<name>A0A6N2WXN9_9FIRM</name>
<evidence type="ECO:0000256" key="2">
    <source>
        <dbReference type="ARBA" id="ARBA00005254"/>
    </source>
</evidence>
<dbReference type="FunFam" id="1.10.12.10:FF:000001">
    <property type="entry name" value="Probable enoyl-CoA hydratase, mitochondrial"/>
    <property type="match status" value="1"/>
</dbReference>
<proteinExistence type="inferred from homology"/>
<dbReference type="GO" id="GO:0006635">
    <property type="term" value="P:fatty acid beta-oxidation"/>
    <property type="evidence" value="ECO:0007669"/>
    <property type="project" value="TreeGrafter"/>
</dbReference>
<dbReference type="Gene3D" id="3.90.226.10">
    <property type="entry name" value="2-enoyl-CoA Hydratase, Chain A, domain 1"/>
    <property type="match status" value="1"/>
</dbReference>
<keyword evidence="4 7" id="KW-0456">Lyase</keyword>
<dbReference type="GO" id="GO:0018812">
    <property type="term" value="F:3-hydroxyacyl-CoA dehydratase activity"/>
    <property type="evidence" value="ECO:0007669"/>
    <property type="project" value="UniProtKB-EC"/>
</dbReference>
<comment type="pathway">
    <text evidence="1">Lipid metabolism; butanoate metabolism.</text>
</comment>
<dbReference type="PANTHER" id="PTHR11941:SF54">
    <property type="entry name" value="ENOYL-COA HYDRATASE, MITOCHONDRIAL"/>
    <property type="match status" value="1"/>
</dbReference>
<organism evidence="7">
    <name type="scientific">Enterocloster bolteae</name>
    <dbReference type="NCBI Taxonomy" id="208479"/>
    <lineage>
        <taxon>Bacteria</taxon>
        <taxon>Bacillati</taxon>
        <taxon>Bacillota</taxon>
        <taxon>Clostridia</taxon>
        <taxon>Lachnospirales</taxon>
        <taxon>Lachnospiraceae</taxon>
        <taxon>Enterocloster</taxon>
    </lineage>
</organism>
<dbReference type="InterPro" id="IPR001753">
    <property type="entry name" value="Enoyl-CoA_hydra/iso"/>
</dbReference>
<dbReference type="SUPFAM" id="SSF52096">
    <property type="entry name" value="ClpP/crotonase"/>
    <property type="match status" value="1"/>
</dbReference>
<sequence length="229" mass="24342">MGELADAIEQADADEEVSVLVLTGAGEKAFVGGADINEVGARNTLTELGPKSRARRNVYIRLEHLSKPSIAAVNGFALGGGCELAMACTLRIAADTARFGQPEINLGIIPGLGGTQRLARLVGKGNAMELVLTGDIIRADHALRIGLVNRVVPAAELMEETRALAKKLASKAPLALRAAKDAVDFGLEMSLDQALEFENRLFAIVSGSEDREEGVAAFLEKRQPQWKGR</sequence>
<comment type="similarity">
    <text evidence="2">Belongs to the enoyl-CoA hydratase/isomerase family.</text>
</comment>
<protein>
    <recommendedName>
        <fullName evidence="6">short-chain-enoyl-CoA hydratase</fullName>
        <ecNumber evidence="6">4.2.1.150</ecNumber>
    </recommendedName>
</protein>
<dbReference type="InterPro" id="IPR029045">
    <property type="entry name" value="ClpP/crotonase-like_dom_sf"/>
</dbReference>
<comment type="catalytic activity">
    <reaction evidence="5">
        <text>a short-chain (3S)-3-hydroxyacyl-CoA = a short-chain (2E)-enoyl-CoA + H2O</text>
        <dbReference type="Rhea" id="RHEA:52664"/>
        <dbReference type="ChEBI" id="CHEBI:15377"/>
        <dbReference type="ChEBI" id="CHEBI:87488"/>
        <dbReference type="ChEBI" id="CHEBI:136760"/>
        <dbReference type="EC" id="4.2.1.150"/>
    </reaction>
</comment>
<comment type="subunit">
    <text evidence="3">Homotetramer.</text>
</comment>
<dbReference type="CDD" id="cd06558">
    <property type="entry name" value="crotonase-like"/>
    <property type="match status" value="1"/>
</dbReference>